<evidence type="ECO:0000256" key="1">
    <source>
        <dbReference type="SAM" id="MobiDB-lite"/>
    </source>
</evidence>
<name>A0ABW5DBE9_9BACT</name>
<accession>A0ABW5DBE9</accession>
<comment type="caution">
    <text evidence="2">The sequence shown here is derived from an EMBL/GenBank/DDBJ whole genome shotgun (WGS) entry which is preliminary data.</text>
</comment>
<dbReference type="Proteomes" id="UP001597375">
    <property type="component" value="Unassembled WGS sequence"/>
</dbReference>
<keyword evidence="3" id="KW-1185">Reference proteome</keyword>
<proteinExistence type="predicted"/>
<sequence length="60" mass="6678">MAVWEEAGKILFPEPQPRVAVSLEQLLRNLFPDVGNSKKKQSVKELNSAGLTPENRTAPF</sequence>
<evidence type="ECO:0000313" key="2">
    <source>
        <dbReference type="EMBL" id="MFD2257874.1"/>
    </source>
</evidence>
<feature type="region of interest" description="Disordered" evidence="1">
    <location>
        <begin position="35"/>
        <end position="60"/>
    </location>
</feature>
<gene>
    <name evidence="2" type="ORF">ACFSSA_14420</name>
</gene>
<dbReference type="EMBL" id="JBHUIT010000031">
    <property type="protein sequence ID" value="MFD2257874.1"/>
    <property type="molecule type" value="Genomic_DNA"/>
</dbReference>
<evidence type="ECO:0000313" key="3">
    <source>
        <dbReference type="Proteomes" id="UP001597375"/>
    </source>
</evidence>
<reference evidence="3" key="1">
    <citation type="journal article" date="2019" name="Int. J. Syst. Evol. Microbiol.">
        <title>The Global Catalogue of Microorganisms (GCM) 10K type strain sequencing project: providing services to taxonomists for standard genome sequencing and annotation.</title>
        <authorList>
            <consortium name="The Broad Institute Genomics Platform"/>
            <consortium name="The Broad Institute Genome Sequencing Center for Infectious Disease"/>
            <person name="Wu L."/>
            <person name="Ma J."/>
        </authorList>
    </citation>
    <scope>NUCLEOTIDE SEQUENCE [LARGE SCALE GENOMIC DNA]</scope>
    <source>
        <strain evidence="3">CGMCC 4.7106</strain>
    </source>
</reference>
<organism evidence="2 3">
    <name type="scientific">Luteolibacter algae</name>
    <dbReference type="NCBI Taxonomy" id="454151"/>
    <lineage>
        <taxon>Bacteria</taxon>
        <taxon>Pseudomonadati</taxon>
        <taxon>Verrucomicrobiota</taxon>
        <taxon>Verrucomicrobiia</taxon>
        <taxon>Verrucomicrobiales</taxon>
        <taxon>Verrucomicrobiaceae</taxon>
        <taxon>Luteolibacter</taxon>
    </lineage>
</organism>
<protein>
    <submittedName>
        <fullName evidence="2">Uncharacterized protein</fullName>
    </submittedName>
</protein>